<evidence type="ECO:0000259" key="4">
    <source>
        <dbReference type="Pfam" id="PF04167"/>
    </source>
</evidence>
<name>A0A1Y6JVM4_9LACO</name>
<evidence type="ECO:0000256" key="1">
    <source>
        <dbReference type="ARBA" id="ARBA00022723"/>
    </source>
</evidence>
<keyword evidence="5" id="KW-0030">Aminoacyl-tRNA synthetase</keyword>
<dbReference type="InterPro" id="IPR007295">
    <property type="entry name" value="DUF402"/>
</dbReference>
<dbReference type="EMBL" id="LT854705">
    <property type="protein sequence ID" value="SMS13905.1"/>
    <property type="molecule type" value="Genomic_DNA"/>
</dbReference>
<dbReference type="AlphaFoldDB" id="A0A1Y6JVM4"/>
<dbReference type="KEGG" id="lzy:LZ3411_0855"/>
<evidence type="ECO:0000313" key="5">
    <source>
        <dbReference type="EMBL" id="SMS13905.1"/>
    </source>
</evidence>
<dbReference type="Gene3D" id="2.40.380.10">
    <property type="entry name" value="FomD-like"/>
    <property type="match status" value="1"/>
</dbReference>
<keyword evidence="5" id="KW-0436">Ligase</keyword>
<evidence type="ECO:0000256" key="3">
    <source>
        <dbReference type="ARBA" id="ARBA00022842"/>
    </source>
</evidence>
<dbReference type="PANTHER" id="PTHR39159:SF1">
    <property type="entry name" value="UPF0374 PROTEIN YGAC"/>
    <property type="match status" value="1"/>
</dbReference>
<protein>
    <submittedName>
        <fullName evidence="5">Cysteinyl-tRNA synthetase related protein</fullName>
    </submittedName>
</protein>
<reference evidence="6" key="1">
    <citation type="submission" date="2017-05" db="EMBL/GenBank/DDBJ databases">
        <authorList>
            <person name="Papadimitriou K."/>
        </authorList>
    </citation>
    <scope>NUCLEOTIDE SEQUENCE [LARGE SCALE GENOMIC DNA]</scope>
    <source>
        <strain evidence="6">ACA-DC 3411</strain>
    </source>
</reference>
<dbReference type="InterPro" id="IPR016882">
    <property type="entry name" value="SA1684"/>
</dbReference>
<sequence>MGNHGFISAQWKLGHGITLFWGPPTRDEAVGDPFFLQFTPSPTKTQELSNANRLKVFINNGESGIILSEFFMITRYLESRVIDMTREARGPKEGDFITIKSYKHDGSLHRTWRDTMVLKTSENALIGVNDHTLVTEDDGRRWVTREPAIVYFHKHYWFNIVAMIRDNGVSYYCNLASPYVLDKEALKYIDYDLDVKVFPDGEKRLLDVDEYEDFSQRWHYGEETDRILKANVLTLVDWINHHKGPFSQAYVDLWYQRYQELLRRSH</sequence>
<dbReference type="InterPro" id="IPR050212">
    <property type="entry name" value="Ntdp-like"/>
</dbReference>
<dbReference type="GO" id="GO:0016787">
    <property type="term" value="F:hydrolase activity"/>
    <property type="evidence" value="ECO:0007669"/>
    <property type="project" value="UniProtKB-KW"/>
</dbReference>
<dbReference type="InterPro" id="IPR035930">
    <property type="entry name" value="FomD-like_sf"/>
</dbReference>
<gene>
    <name evidence="5" type="ORF">LZ3411_0855</name>
</gene>
<keyword evidence="1" id="KW-0479">Metal-binding</keyword>
<organism evidence="5 6">
    <name type="scientific">Levilactobacillus zymae</name>
    <dbReference type="NCBI Taxonomy" id="267363"/>
    <lineage>
        <taxon>Bacteria</taxon>
        <taxon>Bacillati</taxon>
        <taxon>Bacillota</taxon>
        <taxon>Bacilli</taxon>
        <taxon>Lactobacillales</taxon>
        <taxon>Lactobacillaceae</taxon>
        <taxon>Levilactobacillus</taxon>
    </lineage>
</organism>
<dbReference type="PANTHER" id="PTHR39159">
    <property type="match status" value="1"/>
</dbReference>
<keyword evidence="2" id="KW-0378">Hydrolase</keyword>
<keyword evidence="3" id="KW-0460">Magnesium</keyword>
<proteinExistence type="predicted"/>
<dbReference type="NCBIfam" id="NF010183">
    <property type="entry name" value="PRK13662.1"/>
    <property type="match status" value="1"/>
</dbReference>
<evidence type="ECO:0000313" key="6">
    <source>
        <dbReference type="Proteomes" id="UP000195412"/>
    </source>
</evidence>
<dbReference type="GO" id="GO:0004812">
    <property type="term" value="F:aminoacyl-tRNA ligase activity"/>
    <property type="evidence" value="ECO:0007669"/>
    <property type="project" value="UniProtKB-KW"/>
</dbReference>
<dbReference type="GO" id="GO:0046872">
    <property type="term" value="F:metal ion binding"/>
    <property type="evidence" value="ECO:0007669"/>
    <property type="project" value="UniProtKB-KW"/>
</dbReference>
<dbReference type="SUPFAM" id="SSF159234">
    <property type="entry name" value="FomD-like"/>
    <property type="match status" value="1"/>
</dbReference>
<dbReference type="Proteomes" id="UP000195412">
    <property type="component" value="Chromosome I"/>
</dbReference>
<evidence type="ECO:0000256" key="2">
    <source>
        <dbReference type="ARBA" id="ARBA00022801"/>
    </source>
</evidence>
<dbReference type="Pfam" id="PF04167">
    <property type="entry name" value="DUF402"/>
    <property type="match status" value="1"/>
</dbReference>
<feature type="domain" description="DUF402" evidence="4">
    <location>
        <begin position="105"/>
        <end position="243"/>
    </location>
</feature>
<accession>A0A1Y6JVM4</accession>